<reference evidence="1 2" key="1">
    <citation type="journal article" date="2014" name="Agronomy (Basel)">
        <title>A Draft Genome Sequence for Ensete ventricosum, the Drought-Tolerant Tree Against Hunger.</title>
        <authorList>
            <person name="Harrison J."/>
            <person name="Moore K.A."/>
            <person name="Paszkiewicz K."/>
            <person name="Jones T."/>
            <person name="Grant M."/>
            <person name="Ambacheew D."/>
            <person name="Muzemil S."/>
            <person name="Studholme D.J."/>
        </authorList>
    </citation>
    <scope>NUCLEOTIDE SEQUENCE [LARGE SCALE GENOMIC DNA]</scope>
</reference>
<name>A0A426YGP3_ENSVE</name>
<dbReference type="EMBL" id="AMZH03012494">
    <property type="protein sequence ID" value="RRT50922.1"/>
    <property type="molecule type" value="Genomic_DNA"/>
</dbReference>
<dbReference type="Proteomes" id="UP000287651">
    <property type="component" value="Unassembled WGS sequence"/>
</dbReference>
<protein>
    <submittedName>
        <fullName evidence="1">Uncharacterized protein</fullName>
    </submittedName>
</protein>
<accession>A0A426YGP3</accession>
<comment type="caution">
    <text evidence="1">The sequence shown here is derived from an EMBL/GenBank/DDBJ whole genome shotgun (WGS) entry which is preliminary data.</text>
</comment>
<sequence length="82" mass="9668">MMRLGTRLEYVGSLPGWHKGIHRKKTETHQKIVGGSRKACWEFKHDGEKELQIRHGPRIKLRHRAKVWTMRWELVGSSLGLR</sequence>
<gene>
    <name evidence="1" type="ORF">B296_00021590</name>
</gene>
<proteinExistence type="predicted"/>
<organism evidence="1 2">
    <name type="scientific">Ensete ventricosum</name>
    <name type="common">Abyssinian banana</name>
    <name type="synonym">Musa ensete</name>
    <dbReference type="NCBI Taxonomy" id="4639"/>
    <lineage>
        <taxon>Eukaryota</taxon>
        <taxon>Viridiplantae</taxon>
        <taxon>Streptophyta</taxon>
        <taxon>Embryophyta</taxon>
        <taxon>Tracheophyta</taxon>
        <taxon>Spermatophyta</taxon>
        <taxon>Magnoliopsida</taxon>
        <taxon>Liliopsida</taxon>
        <taxon>Zingiberales</taxon>
        <taxon>Musaceae</taxon>
        <taxon>Ensete</taxon>
    </lineage>
</organism>
<evidence type="ECO:0000313" key="1">
    <source>
        <dbReference type="EMBL" id="RRT50922.1"/>
    </source>
</evidence>
<dbReference type="AlphaFoldDB" id="A0A426YGP3"/>
<evidence type="ECO:0000313" key="2">
    <source>
        <dbReference type="Proteomes" id="UP000287651"/>
    </source>
</evidence>